<dbReference type="Proteomes" id="UP000563094">
    <property type="component" value="Unassembled WGS sequence"/>
</dbReference>
<organism evidence="1 2">
    <name type="scientific">Rufibacter quisquiliarum</name>
    <dbReference type="NCBI Taxonomy" id="1549639"/>
    <lineage>
        <taxon>Bacteria</taxon>
        <taxon>Pseudomonadati</taxon>
        <taxon>Bacteroidota</taxon>
        <taxon>Cytophagia</taxon>
        <taxon>Cytophagales</taxon>
        <taxon>Hymenobacteraceae</taxon>
        <taxon>Rufibacter</taxon>
    </lineage>
</organism>
<dbReference type="RefSeq" id="WP_182514265.1">
    <property type="nucleotide sequence ID" value="NZ_JACJIQ010000021.1"/>
</dbReference>
<evidence type="ECO:0000313" key="2">
    <source>
        <dbReference type="Proteomes" id="UP000563094"/>
    </source>
</evidence>
<sequence length="125" mass="14247">MSANQLDREIQAVAAVFNGFLKHQEFKAIAEHSLLLVQESGYRKILVDTSQAKVIQLKSQHWIDREWFPRAEAAGVTHLAFLTPEDFFGKMSIEATNKLAQQKSRIVIAYFTAAEDARRWLQAQS</sequence>
<protein>
    <recommendedName>
        <fullName evidence="3">STAS/SEC14 domain-containing protein</fullName>
    </recommendedName>
</protein>
<name>A0A839GKG5_9BACT</name>
<keyword evidence="2" id="KW-1185">Reference proteome</keyword>
<dbReference type="AlphaFoldDB" id="A0A839GKG5"/>
<evidence type="ECO:0008006" key="3">
    <source>
        <dbReference type="Google" id="ProtNLM"/>
    </source>
</evidence>
<evidence type="ECO:0000313" key="1">
    <source>
        <dbReference type="EMBL" id="MBA9079342.1"/>
    </source>
</evidence>
<comment type="caution">
    <text evidence="1">The sequence shown here is derived from an EMBL/GenBank/DDBJ whole genome shotgun (WGS) entry which is preliminary data.</text>
</comment>
<dbReference type="EMBL" id="JACJIQ010000021">
    <property type="protein sequence ID" value="MBA9079342.1"/>
    <property type="molecule type" value="Genomic_DNA"/>
</dbReference>
<proteinExistence type="predicted"/>
<gene>
    <name evidence="1" type="ORF">FHS90_004077</name>
</gene>
<reference evidence="1 2" key="1">
    <citation type="submission" date="2020-08" db="EMBL/GenBank/DDBJ databases">
        <title>Genomic Encyclopedia of Type Strains, Phase IV (KMG-IV): sequencing the most valuable type-strain genomes for metagenomic binning, comparative biology and taxonomic classification.</title>
        <authorList>
            <person name="Goeker M."/>
        </authorList>
    </citation>
    <scope>NUCLEOTIDE SEQUENCE [LARGE SCALE GENOMIC DNA]</scope>
    <source>
        <strain evidence="1 2">DSM 29854</strain>
    </source>
</reference>
<accession>A0A839GKG5</accession>